<dbReference type="EMBL" id="CAJNXB010004774">
    <property type="protein sequence ID" value="CAF3391297.1"/>
    <property type="molecule type" value="Genomic_DNA"/>
</dbReference>
<keyword evidence="4" id="KW-1185">Reference proteome</keyword>
<dbReference type="InterPro" id="IPR013083">
    <property type="entry name" value="Znf_RING/FYVE/PHD"/>
</dbReference>
<keyword evidence="1" id="KW-0472">Membrane</keyword>
<dbReference type="OrthoDB" id="9049620at2759"/>
<name>A0A820L8U7_9BILA</name>
<dbReference type="Proteomes" id="UP000663825">
    <property type="component" value="Unassembled WGS sequence"/>
</dbReference>
<feature type="transmembrane region" description="Helical" evidence="1">
    <location>
        <begin position="255"/>
        <end position="277"/>
    </location>
</feature>
<keyword evidence="1" id="KW-0812">Transmembrane</keyword>
<evidence type="ECO:0000313" key="4">
    <source>
        <dbReference type="Proteomes" id="UP000663873"/>
    </source>
</evidence>
<proteinExistence type="predicted"/>
<feature type="transmembrane region" description="Helical" evidence="1">
    <location>
        <begin position="342"/>
        <end position="368"/>
    </location>
</feature>
<accession>A0A820L8U7</accession>
<dbReference type="SUPFAM" id="SSF49599">
    <property type="entry name" value="TRAF domain-like"/>
    <property type="match status" value="1"/>
</dbReference>
<reference evidence="3" key="1">
    <citation type="submission" date="2021-02" db="EMBL/GenBank/DDBJ databases">
        <authorList>
            <person name="Nowell W R."/>
        </authorList>
    </citation>
    <scope>NUCLEOTIDE SEQUENCE</scope>
</reference>
<gene>
    <name evidence="2" type="ORF">TIS948_LOCUS26863</name>
    <name evidence="3" type="ORF">UJA718_LOCUS15815</name>
</gene>
<comment type="caution">
    <text evidence="3">The sequence shown here is derived from an EMBL/GenBank/DDBJ whole genome shotgun (WGS) entry which is preliminary data.</text>
</comment>
<feature type="transmembrane region" description="Helical" evidence="1">
    <location>
        <begin position="284"/>
        <end position="302"/>
    </location>
</feature>
<protein>
    <submittedName>
        <fullName evidence="3">Uncharacterized protein</fullName>
    </submittedName>
</protein>
<evidence type="ECO:0000256" key="1">
    <source>
        <dbReference type="SAM" id="Phobius"/>
    </source>
</evidence>
<sequence length="370" mass="42983">MCENAADLNGQAISKRTSRSSGAVSIGRINYERIWNGESVPREFFCPICSCLWWQPHSCGSCQNLFYETCILKWTQMNRSCRYGCEQYEDRRCSPQIQCLLSNIWIRCQSSQYGCTAVLSYDKLDMHQINQCPYPLARCQYCESLMLVNAIEVHDFPLYLLKEHQSSCALVSIQNYLQTMNGLQNKIQPVNTYLPTISTQNAAIQFGNIFTVTSEEQEIRDHYYNLSWWHRIWSFVCLIFMKPSDTPQNLRIMRVAGLSFMLGEFLALTLNIFSYFFLEHMYRLSFYGCFTGILHSSIPWFLNLVDDISIMVYSTILFLVVGASIIYTTAHRLNKGHKLRYVLLEYIVTVFYGKLPGYLSVFIFVGYLPM</sequence>
<dbReference type="Gene3D" id="3.30.40.10">
    <property type="entry name" value="Zinc/RING finger domain, C3HC4 (zinc finger)"/>
    <property type="match status" value="1"/>
</dbReference>
<organism evidence="3 4">
    <name type="scientific">Rotaria socialis</name>
    <dbReference type="NCBI Taxonomy" id="392032"/>
    <lineage>
        <taxon>Eukaryota</taxon>
        <taxon>Metazoa</taxon>
        <taxon>Spiralia</taxon>
        <taxon>Gnathifera</taxon>
        <taxon>Rotifera</taxon>
        <taxon>Eurotatoria</taxon>
        <taxon>Bdelloidea</taxon>
        <taxon>Philodinida</taxon>
        <taxon>Philodinidae</taxon>
        <taxon>Rotaria</taxon>
    </lineage>
</organism>
<evidence type="ECO:0000313" key="2">
    <source>
        <dbReference type="EMBL" id="CAF3391297.1"/>
    </source>
</evidence>
<evidence type="ECO:0000313" key="3">
    <source>
        <dbReference type="EMBL" id="CAF4351344.1"/>
    </source>
</evidence>
<feature type="transmembrane region" description="Helical" evidence="1">
    <location>
        <begin position="308"/>
        <end position="330"/>
    </location>
</feature>
<keyword evidence="1" id="KW-1133">Transmembrane helix</keyword>
<dbReference type="Proteomes" id="UP000663873">
    <property type="component" value="Unassembled WGS sequence"/>
</dbReference>
<dbReference type="AlphaFoldDB" id="A0A820L8U7"/>
<dbReference type="SUPFAM" id="SSF57850">
    <property type="entry name" value="RING/U-box"/>
    <property type="match status" value="1"/>
</dbReference>
<dbReference type="EMBL" id="CAJOBP010002375">
    <property type="protein sequence ID" value="CAF4351344.1"/>
    <property type="molecule type" value="Genomic_DNA"/>
</dbReference>